<evidence type="ECO:0000259" key="1">
    <source>
        <dbReference type="Pfam" id="PF06985"/>
    </source>
</evidence>
<evidence type="ECO:0000313" key="3">
    <source>
        <dbReference type="Proteomes" id="UP000537989"/>
    </source>
</evidence>
<dbReference type="Pfam" id="PF06985">
    <property type="entry name" value="HET"/>
    <property type="match status" value="1"/>
</dbReference>
<organism evidence="2 3">
    <name type="scientific">Fusarium austroamericanum</name>
    <dbReference type="NCBI Taxonomy" id="282268"/>
    <lineage>
        <taxon>Eukaryota</taxon>
        <taxon>Fungi</taxon>
        <taxon>Dikarya</taxon>
        <taxon>Ascomycota</taxon>
        <taxon>Pezizomycotina</taxon>
        <taxon>Sordariomycetes</taxon>
        <taxon>Hypocreomycetidae</taxon>
        <taxon>Hypocreales</taxon>
        <taxon>Nectriaceae</taxon>
        <taxon>Fusarium</taxon>
    </lineage>
</organism>
<sequence length="511" mass="59196">MSLTSSQPPLAKTPSNELLCQKCRDVPWDIFFSIPSPLTIDFDYHGTFAQLEDSYKEGCPMCQNLCVMLVYDDFVLNGDDPLYWRLAPETLENDMDFLLKNIDEWLTACTRSGKHRKCASLESCTTRTSPLPTRLIDVGTHDKDILRLIETREKYPRGSKKPLYLILSYRWGKGNQSARTTELNIQQRKKQMALQDFPKTIQDAIKITRRMGIRYLWVDAVCIIQPDNDGETKDWLNESANMANYYSNAYCCISASSAEDSSEGILVERPVGRFPFVEWRNRGGRVLESPHSSRRLFRNPLLERGWCLQEWILSPRILHWTRNGLIWQCKEGFLWESQSGFHGTYPEHFSDPLGKYVRSRIECPFDMGITSEPRTEIWQILETTKDRALGYHWSELVYCYSQMNLTKPGDRLAAIQGIATYLSDRYKVDYFAGIFHHKLLDGLLWVTVPGEGYTTKTEGFPSWSWASCRGTIRMRSIPNAESTPWMRWTPLYGLESRYGLPWILLSPTMRV</sequence>
<feature type="domain" description="Heterokaryon incompatibility" evidence="1">
    <location>
        <begin position="164"/>
        <end position="310"/>
    </location>
</feature>
<dbReference type="Proteomes" id="UP000537989">
    <property type="component" value="Unassembled WGS sequence"/>
</dbReference>
<proteinExistence type="predicted"/>
<dbReference type="EMBL" id="JAAMOD010000266">
    <property type="protein sequence ID" value="KAF5233012.1"/>
    <property type="molecule type" value="Genomic_DNA"/>
</dbReference>
<gene>
    <name evidence="2" type="ORF">FAUST_8406</name>
</gene>
<keyword evidence="3" id="KW-1185">Reference proteome</keyword>
<dbReference type="PANTHER" id="PTHR33112">
    <property type="entry name" value="DOMAIN PROTEIN, PUTATIVE-RELATED"/>
    <property type="match status" value="1"/>
</dbReference>
<protein>
    <recommendedName>
        <fullName evidence="1">Heterokaryon incompatibility domain-containing protein</fullName>
    </recommendedName>
</protein>
<dbReference type="InterPro" id="IPR010730">
    <property type="entry name" value="HET"/>
</dbReference>
<accession>A0AAN5Z4L4</accession>
<reference evidence="2 3" key="1">
    <citation type="submission" date="2020-02" db="EMBL/GenBank/DDBJ databases">
        <title>Identification and distribution of gene clusters putatively required for synthesis of sphingolipid metabolism inhibitors in phylogenetically diverse species of the filamentous fungus Fusarium.</title>
        <authorList>
            <person name="Kim H.-S."/>
            <person name="Busman M."/>
            <person name="Brown D.W."/>
            <person name="Divon H."/>
            <person name="Uhlig S."/>
            <person name="Proctor R.H."/>
        </authorList>
    </citation>
    <scope>NUCLEOTIDE SEQUENCE [LARGE SCALE GENOMIC DNA]</scope>
    <source>
        <strain evidence="2 3">NRRL 2903</strain>
    </source>
</reference>
<comment type="caution">
    <text evidence="2">The sequence shown here is derived from an EMBL/GenBank/DDBJ whole genome shotgun (WGS) entry which is preliminary data.</text>
</comment>
<dbReference type="AlphaFoldDB" id="A0AAN5Z4L4"/>
<dbReference type="PANTHER" id="PTHR33112:SF10">
    <property type="entry name" value="TOL"/>
    <property type="match status" value="1"/>
</dbReference>
<name>A0AAN5Z4L4_FUSAU</name>
<evidence type="ECO:0000313" key="2">
    <source>
        <dbReference type="EMBL" id="KAF5233012.1"/>
    </source>
</evidence>